<dbReference type="InterPro" id="IPR036390">
    <property type="entry name" value="WH_DNA-bd_sf"/>
</dbReference>
<proteinExistence type="predicted"/>
<sequence length="482" mass="52729">MLPSESSLPIARRATWRDTECLELVCGIANAGGGRLILDADVDSRGAVKRRTSRLMKTIPGLIAQSLNLTCAVELVLDSGRFCLEVVIPPANDPISFRGIFFFYKDGENHILDDEALDRLMQRDMEADVKWEQRPVVQASLDDLNMGLVTRFTGAARDTDLTVDLDEASAIEQTLRHAGLMTGVGTPTNAGILLLHNRPHQYIPGATVRIGFFGSHGGTPIYEDEVFGSLIEQVHSTVELLFEKYLPEEEPAPHGTYRLGTAGGHGRPPRDAVHEAVLNALAHKNYDSGAPVQVSVFTDRLCIDNVGRPPRTWTVGALLGRHTSRPNNPNLVAALRSLGIIDGWGNGVSRIRMSCMEAGTPEPIFELRDDETMVCFPMDSDSLLTASITHANTISAAPVARADLPEVQQTARARATQQDTSLTLNDEKVLAMLDIDGRLTAPRIAKNLNISESTVRRSFRRLRDLGLIARVGSDKSGFWQVQ</sequence>
<dbReference type="AlphaFoldDB" id="A0A369P895"/>
<protein>
    <submittedName>
        <fullName evidence="1">Uncharacterized protein</fullName>
    </submittedName>
</protein>
<gene>
    <name evidence="1" type="ORF">C1850_01030</name>
</gene>
<organism evidence="1 2">
    <name type="scientific">Adlercreutzia equolifaciens subsp. celatus</name>
    <dbReference type="NCBI Taxonomy" id="394340"/>
    <lineage>
        <taxon>Bacteria</taxon>
        <taxon>Bacillati</taxon>
        <taxon>Actinomycetota</taxon>
        <taxon>Coriobacteriia</taxon>
        <taxon>Eggerthellales</taxon>
        <taxon>Eggerthellaceae</taxon>
        <taxon>Adlercreutzia</taxon>
    </lineage>
</organism>
<dbReference type="RefSeq" id="WP_114548261.1">
    <property type="nucleotide sequence ID" value="NZ_DBGDPA010000024.1"/>
</dbReference>
<name>A0A369P895_9ACTN</name>
<dbReference type="CDD" id="cd00090">
    <property type="entry name" value="HTH_ARSR"/>
    <property type="match status" value="1"/>
</dbReference>
<dbReference type="Pfam" id="PF13412">
    <property type="entry name" value="HTH_24"/>
    <property type="match status" value="1"/>
</dbReference>
<dbReference type="Gene3D" id="1.10.10.10">
    <property type="entry name" value="Winged helix-like DNA-binding domain superfamily/Winged helix DNA-binding domain"/>
    <property type="match status" value="1"/>
</dbReference>
<dbReference type="Proteomes" id="UP000253805">
    <property type="component" value="Unassembled WGS sequence"/>
</dbReference>
<dbReference type="InterPro" id="IPR038475">
    <property type="entry name" value="RecG_C_sf"/>
</dbReference>
<dbReference type="SUPFAM" id="SSF46785">
    <property type="entry name" value="Winged helix' DNA-binding domain"/>
    <property type="match status" value="1"/>
</dbReference>
<evidence type="ECO:0000313" key="1">
    <source>
        <dbReference type="EMBL" id="RDC47058.1"/>
    </source>
</evidence>
<dbReference type="InterPro" id="IPR011991">
    <property type="entry name" value="ArsR-like_HTH"/>
</dbReference>
<dbReference type="PANTHER" id="PTHR30595">
    <property type="entry name" value="GLPR-RELATED TRANSCRIPTIONAL REPRESSOR"/>
    <property type="match status" value="1"/>
</dbReference>
<dbReference type="PANTHER" id="PTHR30595:SF6">
    <property type="entry name" value="SCHLAFEN ALBA-2 DOMAIN-CONTAINING PROTEIN"/>
    <property type="match status" value="1"/>
</dbReference>
<accession>A0A369P895</accession>
<dbReference type="Gene3D" id="3.30.565.60">
    <property type="match status" value="1"/>
</dbReference>
<dbReference type="PRINTS" id="PR00033">
    <property type="entry name" value="HTHASNC"/>
</dbReference>
<reference evidence="1 2" key="1">
    <citation type="journal article" date="2018" name="Elife">
        <title>Discovery and characterization of a prevalent human gut bacterial enzyme sufficient for the inactivation of a family of plant toxins.</title>
        <authorList>
            <person name="Koppel N."/>
            <person name="Bisanz J.E."/>
            <person name="Pandelia M.E."/>
            <person name="Turnbaugh P.J."/>
            <person name="Balskus E.P."/>
        </authorList>
    </citation>
    <scope>NUCLEOTIDE SEQUENCE [LARGE SCALE GENOMIC DNA]</scope>
    <source>
        <strain evidence="1 2">OB21 GAM 11</strain>
    </source>
</reference>
<comment type="caution">
    <text evidence="1">The sequence shown here is derived from an EMBL/GenBank/DDBJ whole genome shotgun (WGS) entry which is preliminary data.</text>
</comment>
<dbReference type="InterPro" id="IPR000485">
    <property type="entry name" value="AsnC-type_HTH_dom"/>
</dbReference>
<dbReference type="InterPro" id="IPR036388">
    <property type="entry name" value="WH-like_DNA-bd_sf"/>
</dbReference>
<dbReference type="EMBL" id="PPUT01000001">
    <property type="protein sequence ID" value="RDC47058.1"/>
    <property type="molecule type" value="Genomic_DNA"/>
</dbReference>
<dbReference type="Pfam" id="PF13749">
    <property type="entry name" value="HATPase_c_4"/>
    <property type="match status" value="1"/>
</dbReference>
<evidence type="ECO:0000313" key="2">
    <source>
        <dbReference type="Proteomes" id="UP000253805"/>
    </source>
</evidence>
<dbReference type="GO" id="GO:0043565">
    <property type="term" value="F:sequence-specific DNA binding"/>
    <property type="evidence" value="ECO:0007669"/>
    <property type="project" value="InterPro"/>
</dbReference>